<evidence type="ECO:0000313" key="2">
    <source>
        <dbReference type="EMBL" id="WHY88400.1"/>
    </source>
</evidence>
<gene>
    <name evidence="2" type="ORF">QNH39_11410</name>
</gene>
<proteinExistence type="predicted"/>
<evidence type="ECO:0008006" key="4">
    <source>
        <dbReference type="Google" id="ProtNLM"/>
    </source>
</evidence>
<dbReference type="KEGG" id="nnv:QNH39_11410"/>
<dbReference type="EMBL" id="CP126114">
    <property type="protein sequence ID" value="WHY88400.1"/>
    <property type="molecule type" value="Genomic_DNA"/>
</dbReference>
<keyword evidence="3" id="KW-1185">Reference proteome</keyword>
<reference evidence="2" key="1">
    <citation type="submission" date="2023-05" db="EMBL/GenBank/DDBJ databases">
        <title>Comparative genomics of Bacillaceae isolates and their secondary metabolite potential.</title>
        <authorList>
            <person name="Song L."/>
            <person name="Nielsen L.J."/>
            <person name="Mohite O."/>
            <person name="Xu X."/>
            <person name="Weber T."/>
            <person name="Kovacs A.T."/>
        </authorList>
    </citation>
    <scope>NUCLEOTIDE SEQUENCE</scope>
    <source>
        <strain evidence="2">XLM17</strain>
    </source>
</reference>
<organism evidence="2 3">
    <name type="scientific">Neobacillus novalis</name>
    <dbReference type="NCBI Taxonomy" id="220687"/>
    <lineage>
        <taxon>Bacteria</taxon>
        <taxon>Bacillati</taxon>
        <taxon>Bacillota</taxon>
        <taxon>Bacilli</taxon>
        <taxon>Bacillales</taxon>
        <taxon>Bacillaceae</taxon>
        <taxon>Neobacillus</taxon>
    </lineage>
</organism>
<protein>
    <recommendedName>
        <fullName evidence="4">Flagellar protein FliT</fullName>
    </recommendedName>
</protein>
<name>A0AA95MRN3_9BACI</name>
<sequence length="119" mass="13899">MINEKIGLLEEFYQQTLLMKQALETGKDEAVFGLLEERQNCIAAIDKLDQQAGTTLMNEQIKGQLQRQMLLERDLQQKLQQALKKLSIQMRTQQNETFLTKQYEEMIPVSKGIFYDSKK</sequence>
<dbReference type="AlphaFoldDB" id="A0AA95MRN3"/>
<keyword evidence="1" id="KW-0175">Coiled coil</keyword>
<dbReference type="RefSeq" id="WP_066086206.1">
    <property type="nucleotide sequence ID" value="NZ_CP126114.1"/>
</dbReference>
<accession>A0AA95MRN3</accession>
<evidence type="ECO:0000256" key="1">
    <source>
        <dbReference type="SAM" id="Coils"/>
    </source>
</evidence>
<dbReference type="Proteomes" id="UP001178288">
    <property type="component" value="Chromosome"/>
</dbReference>
<evidence type="ECO:0000313" key="3">
    <source>
        <dbReference type="Proteomes" id="UP001178288"/>
    </source>
</evidence>
<feature type="coiled-coil region" evidence="1">
    <location>
        <begin position="65"/>
        <end position="96"/>
    </location>
</feature>